<evidence type="ECO:0000259" key="1">
    <source>
        <dbReference type="Pfam" id="PF26078"/>
    </source>
</evidence>
<dbReference type="EMBL" id="CABPRW010000009">
    <property type="protein sequence ID" value="VVE35149.1"/>
    <property type="molecule type" value="Genomic_DNA"/>
</dbReference>
<protein>
    <submittedName>
        <fullName evidence="2">Baseplate assembly protein</fullName>
    </submittedName>
</protein>
<dbReference type="PANTHER" id="PTHR35862">
    <property type="entry name" value="FELS-2 PROPHAGE PROTEIN"/>
    <property type="match status" value="1"/>
</dbReference>
<organism evidence="2 3">
    <name type="scientific">Pandoraea fibrosis</name>
    <dbReference type="NCBI Taxonomy" id="1891094"/>
    <lineage>
        <taxon>Bacteria</taxon>
        <taxon>Pseudomonadati</taxon>
        <taxon>Pseudomonadota</taxon>
        <taxon>Betaproteobacteria</taxon>
        <taxon>Burkholderiales</taxon>
        <taxon>Burkholderiaceae</taxon>
        <taxon>Pandoraea</taxon>
    </lineage>
</organism>
<proteinExistence type="predicted"/>
<dbReference type="PIRSF" id="PIRSF020481">
    <property type="entry name" value="BAP"/>
    <property type="match status" value="1"/>
</dbReference>
<evidence type="ECO:0000313" key="3">
    <source>
        <dbReference type="Proteomes" id="UP000382577"/>
    </source>
</evidence>
<gene>
    <name evidence="2" type="ORF">PFI31113_03821</name>
</gene>
<dbReference type="InterPro" id="IPR058531">
    <property type="entry name" value="Baseplate_J_M"/>
</dbReference>
<sequence length="315" mass="35276">MSRSPTIDLSQLPPPEVIETISFEALLAQRKAHLVTLYPEHEREGVRRDLENEADPRTIMLEENTYREVMLRAHVNESARQLLLAFAKGGTLEHLGAYFNVKRHTLVKEDSEQGIDAVKERDDDLRKRIQMAPLGFSTAGPEGAYESITRGAHARVLDVTATSPSEGKVEVVVLSRLGDGADDPQMVEAVREKLMRKTVRPMGDDVSVRGAEILRYKVRARLRFFAGPDRSVPLAEAKRRVAAYTEEMHRLQMQVTQDGLFASLRVPGVQKVWIDEPLADVEANHRQAPFCTEILVEDVGTFRPPIPTEGASHRG</sequence>
<dbReference type="PANTHER" id="PTHR35862:SF1">
    <property type="entry name" value="FELS-2 PROPHAGE PROTEIN"/>
    <property type="match status" value="1"/>
</dbReference>
<dbReference type="InterPro" id="IPR052726">
    <property type="entry name" value="Phage_Baseplate_Hub"/>
</dbReference>
<accession>A0A5E4XFI6</accession>
<feature type="domain" description="Baseplate J-like central" evidence="1">
    <location>
        <begin position="137"/>
        <end position="209"/>
    </location>
</feature>
<dbReference type="AlphaFoldDB" id="A0A5E4XFI6"/>
<dbReference type="Pfam" id="PF26078">
    <property type="entry name" value="Baseplate_J_M"/>
    <property type="match status" value="1"/>
</dbReference>
<reference evidence="2 3" key="1">
    <citation type="submission" date="2019-08" db="EMBL/GenBank/DDBJ databases">
        <authorList>
            <person name="Peeters C."/>
        </authorList>
    </citation>
    <scope>NUCLEOTIDE SEQUENCE [LARGE SCALE GENOMIC DNA]</scope>
    <source>
        <strain evidence="2 3">LMG 31113</strain>
    </source>
</reference>
<dbReference type="RefSeq" id="WP_150600509.1">
    <property type="nucleotide sequence ID" value="NZ_CABPRW010000009.1"/>
</dbReference>
<evidence type="ECO:0000313" key="2">
    <source>
        <dbReference type="EMBL" id="VVE35149.1"/>
    </source>
</evidence>
<name>A0A5E4XFI6_9BURK</name>
<dbReference type="OrthoDB" id="9793802at2"/>
<dbReference type="InterPro" id="IPR014507">
    <property type="entry name" value="Baseplate_assembly_J_pred"/>
</dbReference>
<dbReference type="Proteomes" id="UP000382577">
    <property type="component" value="Unassembled WGS sequence"/>
</dbReference>